<comment type="subcellular location">
    <subcellularLocation>
        <location evidence="1">Nucleus</location>
    </subcellularLocation>
</comment>
<dbReference type="GO" id="GO:0006351">
    <property type="term" value="P:DNA-templated transcription"/>
    <property type="evidence" value="ECO:0007669"/>
    <property type="project" value="InterPro"/>
</dbReference>
<name>A0A0J9XFH5_GEOCN</name>
<dbReference type="OrthoDB" id="3364175at2759"/>
<keyword evidence="2" id="KW-0479">Metal-binding</keyword>
<dbReference type="AlphaFoldDB" id="A0A0J9XFH5"/>
<comment type="caution">
    <text evidence="8">The sequence shown here is derived from an EMBL/GenBank/DDBJ whole genome shotgun (WGS) entry which is preliminary data.</text>
</comment>
<dbReference type="SMART" id="SM00066">
    <property type="entry name" value="GAL4"/>
    <property type="match status" value="1"/>
</dbReference>
<keyword evidence="3" id="KW-0238">DNA-binding</keyword>
<dbReference type="InterPro" id="IPR001138">
    <property type="entry name" value="Zn2Cys6_DnaBD"/>
</dbReference>
<reference evidence="8" key="1">
    <citation type="submission" date="2014-03" db="EMBL/GenBank/DDBJ databases">
        <authorList>
            <person name="Casaregola S."/>
        </authorList>
    </citation>
    <scope>NUCLEOTIDE SEQUENCE [LARGE SCALE GENOMIC DNA]</scope>
    <source>
        <strain evidence="8">CLIB 918</strain>
    </source>
</reference>
<evidence type="ECO:0000256" key="2">
    <source>
        <dbReference type="ARBA" id="ARBA00022723"/>
    </source>
</evidence>
<dbReference type="GO" id="GO:0000981">
    <property type="term" value="F:DNA-binding transcription factor activity, RNA polymerase II-specific"/>
    <property type="evidence" value="ECO:0007669"/>
    <property type="project" value="InterPro"/>
</dbReference>
<dbReference type="EMBL" id="CCBN010000013">
    <property type="protein sequence ID" value="CDO56140.1"/>
    <property type="molecule type" value="Genomic_DNA"/>
</dbReference>
<feature type="compositionally biased region" description="Low complexity" evidence="5">
    <location>
        <begin position="921"/>
        <end position="930"/>
    </location>
</feature>
<dbReference type="Pfam" id="PF04082">
    <property type="entry name" value="Fungal_trans"/>
    <property type="match status" value="1"/>
</dbReference>
<evidence type="ECO:0000313" key="9">
    <source>
        <dbReference type="Proteomes" id="UP000242525"/>
    </source>
</evidence>
<dbReference type="SMART" id="SM00906">
    <property type="entry name" value="Fungal_trans"/>
    <property type="match status" value="1"/>
</dbReference>
<dbReference type="InterPro" id="IPR036864">
    <property type="entry name" value="Zn2-C6_fun-type_DNA-bd_sf"/>
</dbReference>
<dbReference type="PANTHER" id="PTHR46910:SF3">
    <property type="entry name" value="HALOTOLERANCE PROTEIN 9-RELATED"/>
    <property type="match status" value="1"/>
</dbReference>
<dbReference type="Pfam" id="PF00172">
    <property type="entry name" value="Zn_clus"/>
    <property type="match status" value="1"/>
</dbReference>
<dbReference type="InterPro" id="IPR050987">
    <property type="entry name" value="AtrR-like"/>
</dbReference>
<evidence type="ECO:0000259" key="7">
    <source>
        <dbReference type="PROSITE" id="PS50048"/>
    </source>
</evidence>
<accession>A0A0J9XFH5</accession>
<keyword evidence="6" id="KW-1133">Transmembrane helix</keyword>
<dbReference type="GO" id="GO:0005634">
    <property type="term" value="C:nucleus"/>
    <property type="evidence" value="ECO:0007669"/>
    <property type="project" value="UniProtKB-SubCell"/>
</dbReference>
<keyword evidence="6" id="KW-0812">Transmembrane</keyword>
<evidence type="ECO:0000256" key="3">
    <source>
        <dbReference type="ARBA" id="ARBA00023125"/>
    </source>
</evidence>
<keyword evidence="6" id="KW-0472">Membrane</keyword>
<feature type="transmembrane region" description="Helical" evidence="6">
    <location>
        <begin position="631"/>
        <end position="649"/>
    </location>
</feature>
<keyword evidence="9" id="KW-1185">Reference proteome</keyword>
<proteinExistence type="predicted"/>
<feature type="domain" description="Zn(2)-C6 fungal-type" evidence="7">
    <location>
        <begin position="42"/>
        <end position="80"/>
    </location>
</feature>
<gene>
    <name evidence="8" type="ORF">BN980_GECA13s03739g</name>
</gene>
<dbReference type="Proteomes" id="UP000242525">
    <property type="component" value="Unassembled WGS sequence"/>
</dbReference>
<dbReference type="GO" id="GO:0003677">
    <property type="term" value="F:DNA binding"/>
    <property type="evidence" value="ECO:0007669"/>
    <property type="project" value="UniProtKB-KW"/>
</dbReference>
<keyword evidence="4" id="KW-0539">Nucleus</keyword>
<dbReference type="Gene3D" id="4.10.240.10">
    <property type="entry name" value="Zn(2)-C6 fungal-type DNA-binding domain"/>
    <property type="match status" value="1"/>
</dbReference>
<evidence type="ECO:0000313" key="8">
    <source>
        <dbReference type="EMBL" id="CDO56140.1"/>
    </source>
</evidence>
<evidence type="ECO:0000256" key="5">
    <source>
        <dbReference type="SAM" id="MobiDB-lite"/>
    </source>
</evidence>
<sequence length="1010" mass="112480">MSGLNLTPVESFAPAPLRPVKPASKRKRRIVPEEKRKRIGVSCDRCRKRKLRCRAADESKPLSEHDTCTECLKAGSTCTRTLPRKKRVYGSIDVLSMHYQALMILVKKLFPDQDCETVPGLREIAKKNNIEIPEDILPEAVPESAFLAAKTTTAVAVDEKSTELIPKGPIYTTAEKKISPIIKIEAEAEQQQPYQQEHQQKTDFAVERKAQPDLGTERIIYDRVGVPYYVGSSGSMAFFDSLCKIIGKKNDGRNKVGRVAVKVSNEKHMSKEVSAEKNAALIARPDNKGVFFYTISASSFADSAMLSLPNVDQASFLPPKEECDQYVDSFMAKINPIFPFFRVKRFKKKYEEYWADIRGTAAQKSKWESRIDWRCCLYMVLVMGSRSMIVSKETSRKYGVMSKYASVVQGALSVLTVTTSLETVQALFLLSYYFYGINERNAAWLLAGITCRQAMAMGYHRQSSCNSCEPEDAQQIKQIWYSLYSFELALCANLGRPSCIRHDDIDVSIPDEFDEEFSQLCAPGSFIYTRKLLKYFNDVIVNMHMGEFKDLLTQTNIDFTLNFTRKLKDFLSTLPPHLVELSPSLSNNHARSILKIHMRTHYTISILSRPFVLYLAGADLNQLSAPKLRNLALILNLGCASAIAISQILTTMSRRNLVNGVYHTDIFYGYCACLVLSLISVTMSSGKFSKMKLAYSKETINSAIRSIVFVMDSMYLEGTNFRLARVTASILSGLGIDAHSSQPAAPAQPDTQNMDAPVKPSPTKSSSFGTKVYPKPDVAMSTPITPIKTTTAPAEASSEIFPQSLFEEYEKMFMPHDDNEFNRGMDEDFDNPQNPSHMFLEDVDLFTETFNTSFYDVTNTFNFQNIIFPPSQPSFPENKDVFDTVNGLNNNIPLPQTSPDNSSGSHDGSSGEGLIGPEFQSPAASSSSASQNLMMSDVDSVFPSTPSSVNNPTGGVSGSSGFTIGSQGYLDALYNHGDVGVISNMSWMQEDHGKSQLMDYVKQKSKTSKQ</sequence>
<feature type="region of interest" description="Disordered" evidence="5">
    <location>
        <begin position="741"/>
        <end position="772"/>
    </location>
</feature>
<dbReference type="GO" id="GO:0008270">
    <property type="term" value="F:zinc ion binding"/>
    <property type="evidence" value="ECO:0007669"/>
    <property type="project" value="InterPro"/>
</dbReference>
<dbReference type="STRING" id="1173061.A0A0J9XFH5"/>
<organism evidence="8 9">
    <name type="scientific">Geotrichum candidum</name>
    <name type="common">Oospora lactis</name>
    <name type="synonym">Dipodascus geotrichum</name>
    <dbReference type="NCBI Taxonomy" id="1173061"/>
    <lineage>
        <taxon>Eukaryota</taxon>
        <taxon>Fungi</taxon>
        <taxon>Dikarya</taxon>
        <taxon>Ascomycota</taxon>
        <taxon>Saccharomycotina</taxon>
        <taxon>Dipodascomycetes</taxon>
        <taxon>Dipodascales</taxon>
        <taxon>Dipodascaceae</taxon>
        <taxon>Geotrichum</taxon>
    </lineage>
</organism>
<dbReference type="PROSITE" id="PS50048">
    <property type="entry name" value="ZN2_CY6_FUNGAL_2"/>
    <property type="match status" value="1"/>
</dbReference>
<protein>
    <recommendedName>
        <fullName evidence="7">Zn(2)-C6 fungal-type domain-containing protein</fullName>
    </recommendedName>
</protein>
<feature type="region of interest" description="Disordered" evidence="5">
    <location>
        <begin position="884"/>
        <end position="932"/>
    </location>
</feature>
<evidence type="ECO:0000256" key="4">
    <source>
        <dbReference type="ARBA" id="ARBA00023242"/>
    </source>
</evidence>
<evidence type="ECO:0000256" key="1">
    <source>
        <dbReference type="ARBA" id="ARBA00004123"/>
    </source>
</evidence>
<dbReference type="PANTHER" id="PTHR46910">
    <property type="entry name" value="TRANSCRIPTION FACTOR PDR1"/>
    <property type="match status" value="1"/>
</dbReference>
<evidence type="ECO:0000256" key="6">
    <source>
        <dbReference type="SAM" id="Phobius"/>
    </source>
</evidence>
<dbReference type="CDD" id="cd12148">
    <property type="entry name" value="fungal_TF_MHR"/>
    <property type="match status" value="1"/>
</dbReference>
<dbReference type="SUPFAM" id="SSF57701">
    <property type="entry name" value="Zn2/Cys6 DNA-binding domain"/>
    <property type="match status" value="1"/>
</dbReference>
<feature type="compositionally biased region" description="Polar residues" evidence="5">
    <location>
        <begin position="886"/>
        <end position="901"/>
    </location>
</feature>
<feature type="transmembrane region" description="Helical" evidence="6">
    <location>
        <begin position="661"/>
        <end position="683"/>
    </location>
</feature>
<dbReference type="InterPro" id="IPR007219">
    <property type="entry name" value="XnlR_reg_dom"/>
</dbReference>